<evidence type="ECO:0000256" key="2">
    <source>
        <dbReference type="ARBA" id="ARBA00012513"/>
    </source>
</evidence>
<feature type="domain" description="Protein kinase" evidence="9">
    <location>
        <begin position="1"/>
        <end position="252"/>
    </location>
</feature>
<dbReference type="PROSITE" id="PS00108">
    <property type="entry name" value="PROTEIN_KINASE_ST"/>
    <property type="match status" value="1"/>
</dbReference>
<evidence type="ECO:0000256" key="6">
    <source>
        <dbReference type="ARBA" id="ARBA00022840"/>
    </source>
</evidence>
<dbReference type="Pfam" id="PF00504">
    <property type="entry name" value="Chloroa_b-bind"/>
    <property type="match status" value="1"/>
</dbReference>
<dbReference type="GO" id="GO:0004674">
    <property type="term" value="F:protein serine/threonine kinase activity"/>
    <property type="evidence" value="ECO:0007669"/>
    <property type="project" value="UniProtKB-EC"/>
</dbReference>
<dbReference type="InterPro" id="IPR000719">
    <property type="entry name" value="Prot_kinase_dom"/>
</dbReference>
<keyword evidence="10" id="KW-0418">Kinase</keyword>
<evidence type="ECO:0000313" key="11">
    <source>
        <dbReference type="Proteomes" id="UP000037460"/>
    </source>
</evidence>
<dbReference type="GO" id="GO:0005524">
    <property type="term" value="F:ATP binding"/>
    <property type="evidence" value="ECO:0007669"/>
    <property type="project" value="UniProtKB-UniRule"/>
</dbReference>
<dbReference type="Gene3D" id="1.10.3460.10">
    <property type="entry name" value="Chlorophyll a/b binding protein domain"/>
    <property type="match status" value="1"/>
</dbReference>
<dbReference type="AlphaFoldDB" id="A0A0M0K2Z7"/>
<evidence type="ECO:0000256" key="4">
    <source>
        <dbReference type="ARBA" id="ARBA00022640"/>
    </source>
</evidence>
<evidence type="ECO:0000313" key="10">
    <source>
        <dbReference type="EMBL" id="KOO32942.1"/>
    </source>
</evidence>
<comment type="caution">
    <text evidence="10">The sequence shown here is derived from an EMBL/GenBank/DDBJ whole genome shotgun (WGS) entry which is preliminary data.</text>
</comment>
<evidence type="ECO:0000256" key="5">
    <source>
        <dbReference type="ARBA" id="ARBA00022741"/>
    </source>
</evidence>
<reference evidence="11" key="1">
    <citation type="journal article" date="2015" name="PLoS Genet.">
        <title>Genome Sequence and Transcriptome Analyses of Chrysochromulina tobin: Metabolic Tools for Enhanced Algal Fitness in the Prominent Order Prymnesiales (Haptophyceae).</title>
        <authorList>
            <person name="Hovde B.T."/>
            <person name="Deodato C.R."/>
            <person name="Hunsperger H.M."/>
            <person name="Ryken S.A."/>
            <person name="Yost W."/>
            <person name="Jha R.K."/>
            <person name="Patterson J."/>
            <person name="Monnat R.J. Jr."/>
            <person name="Barlow S.B."/>
            <person name="Starkenburg S.R."/>
            <person name="Cattolico R.A."/>
        </authorList>
    </citation>
    <scope>NUCLEOTIDE SEQUENCE</scope>
    <source>
        <strain evidence="11">CCMP291</strain>
    </source>
</reference>
<evidence type="ECO:0000256" key="7">
    <source>
        <dbReference type="PROSITE-ProRule" id="PRU10141"/>
    </source>
</evidence>
<name>A0A0M0K2Z7_9EUKA</name>
<keyword evidence="4" id="KW-0934">Plastid</keyword>
<dbReference type="PANTHER" id="PTHR48012:SF2">
    <property type="entry name" value="STERILE20-LIKE KINASE, ISOFORM B"/>
    <property type="match status" value="1"/>
</dbReference>
<dbReference type="GO" id="GO:0009507">
    <property type="term" value="C:chloroplast"/>
    <property type="evidence" value="ECO:0007669"/>
    <property type="project" value="UniProtKB-SubCell"/>
</dbReference>
<dbReference type="InterPro" id="IPR011009">
    <property type="entry name" value="Kinase-like_dom_sf"/>
</dbReference>
<feature type="binding site" evidence="7">
    <location>
        <position position="25"/>
    </location>
    <ligand>
        <name>ATP</name>
        <dbReference type="ChEBI" id="CHEBI:30616"/>
    </ligand>
</feature>
<proteinExistence type="predicted"/>
<dbReference type="PROSITE" id="PS00107">
    <property type="entry name" value="PROTEIN_KINASE_ATP"/>
    <property type="match status" value="1"/>
</dbReference>
<dbReference type="SMART" id="SM00220">
    <property type="entry name" value="S_TKc"/>
    <property type="match status" value="1"/>
</dbReference>
<dbReference type="EMBL" id="JWZX01001643">
    <property type="protein sequence ID" value="KOO32942.1"/>
    <property type="molecule type" value="Genomic_DNA"/>
</dbReference>
<dbReference type="InterPro" id="IPR022796">
    <property type="entry name" value="Chloroa_b-bind"/>
</dbReference>
<dbReference type="InterPro" id="IPR008271">
    <property type="entry name" value="Ser/Thr_kinase_AS"/>
</dbReference>
<keyword evidence="11" id="KW-1185">Reference proteome</keyword>
<evidence type="ECO:0000256" key="3">
    <source>
        <dbReference type="ARBA" id="ARBA00022528"/>
    </source>
</evidence>
<organism evidence="10 11">
    <name type="scientific">Chrysochromulina tobinii</name>
    <dbReference type="NCBI Taxonomy" id="1460289"/>
    <lineage>
        <taxon>Eukaryota</taxon>
        <taxon>Haptista</taxon>
        <taxon>Haptophyta</taxon>
        <taxon>Prymnesiophyceae</taxon>
        <taxon>Prymnesiales</taxon>
        <taxon>Chrysochromulinaceae</taxon>
        <taxon>Chrysochromulina</taxon>
    </lineage>
</organism>
<feature type="compositionally biased region" description="Low complexity" evidence="8">
    <location>
        <begin position="305"/>
        <end position="316"/>
    </location>
</feature>
<evidence type="ECO:0000259" key="9">
    <source>
        <dbReference type="PROSITE" id="PS50011"/>
    </source>
</evidence>
<feature type="compositionally biased region" description="Basic and acidic residues" evidence="8">
    <location>
        <begin position="278"/>
        <end position="303"/>
    </location>
</feature>
<dbReference type="PANTHER" id="PTHR48012">
    <property type="entry name" value="STERILE20-LIKE KINASE, ISOFORM B-RELATED"/>
    <property type="match status" value="1"/>
</dbReference>
<dbReference type="Pfam" id="PF00069">
    <property type="entry name" value="Pkinase"/>
    <property type="match status" value="1"/>
</dbReference>
<dbReference type="InterPro" id="IPR017441">
    <property type="entry name" value="Protein_kinase_ATP_BS"/>
</dbReference>
<evidence type="ECO:0000256" key="8">
    <source>
        <dbReference type="SAM" id="MobiDB-lite"/>
    </source>
</evidence>
<evidence type="ECO:0000256" key="1">
    <source>
        <dbReference type="ARBA" id="ARBA00004229"/>
    </source>
</evidence>
<dbReference type="PROSITE" id="PS50011">
    <property type="entry name" value="PROTEIN_KINASE_DOM"/>
    <property type="match status" value="1"/>
</dbReference>
<dbReference type="Gene3D" id="1.10.510.10">
    <property type="entry name" value="Transferase(Phosphotransferase) domain 1"/>
    <property type="match status" value="1"/>
</dbReference>
<gene>
    <name evidence="10" type="ORF">Ctob_009143</name>
</gene>
<keyword evidence="10" id="KW-0808">Transferase</keyword>
<comment type="subcellular location">
    <subcellularLocation>
        <location evidence="1">Plastid</location>
        <location evidence="1">Chloroplast</location>
    </subcellularLocation>
</comment>
<keyword evidence="3" id="KW-0150">Chloroplast</keyword>
<dbReference type="OrthoDB" id="275301at2759"/>
<dbReference type="SUPFAM" id="SSF103511">
    <property type="entry name" value="Chlorophyll a-b binding protein"/>
    <property type="match status" value="1"/>
</dbReference>
<dbReference type="EC" id="2.7.11.1" evidence="2"/>
<dbReference type="Proteomes" id="UP000037460">
    <property type="component" value="Unassembled WGS sequence"/>
</dbReference>
<feature type="region of interest" description="Disordered" evidence="8">
    <location>
        <begin position="278"/>
        <end position="351"/>
    </location>
</feature>
<sequence>MLGEGSFGKVFKAMHHDRNEVVAVKVVSLEDDNGQLENEIELLKACKHSGIVQYFSSFVHQSKLWIVMEYCEGSSLLDVMSACGRCLTEPQTAAAVAACTHALQYLHEQRLVHRDIKAGNLLLDSDGIVKLADFGVAAIVGLTIAARRTVIGTPFWMAPEVITCQRSNPDGYDMLADVWSLGITAIEIAEGQPPHAQVSPLTAIFLIPTLPAPSLKEPASWSPEFVAMLKRCLVKNPAQRASSADLMSDPFIRHGHEAAARGVMRALMSAARDPLRAFRDKEERRARHAAEGRQRRKSAEDMRNPGAGAAAPLGAANTQYSSATLPRPKSGSGSGGGSGADVQRSSGSGGGARDDFDLAAISAIAKKFAEDLIRPSTAPGWELARTMPGVTGPFGFFDPLNICPEDEMDVKLWREAELMHCRVSMMAAAGFLVQEKFHPIFPDVDGPAAFQLDQIPVPEQALLLLLPIFQSEIARAKKGWMEPDYSSDAAAQGSIRTLRKDYMPGDLGFDPLGLKPTSPAEFKEMQNKELNNGRLAMIAVAGMVGQELATGSVL</sequence>
<protein>
    <recommendedName>
        <fullName evidence="2">non-specific serine/threonine protein kinase</fullName>
        <ecNumber evidence="2">2.7.11.1</ecNumber>
    </recommendedName>
</protein>
<keyword evidence="5 7" id="KW-0547">Nucleotide-binding</keyword>
<dbReference type="InterPro" id="IPR050629">
    <property type="entry name" value="STE20/SPS1-PAK"/>
</dbReference>
<keyword evidence="6 7" id="KW-0067">ATP-binding</keyword>
<dbReference type="SUPFAM" id="SSF56112">
    <property type="entry name" value="Protein kinase-like (PK-like)"/>
    <property type="match status" value="1"/>
</dbReference>
<accession>A0A0M0K2Z7</accession>